<protein>
    <submittedName>
        <fullName evidence="1">Uncharacterized protein</fullName>
    </submittedName>
</protein>
<comment type="caution">
    <text evidence="1">The sequence shown here is derived from an EMBL/GenBank/DDBJ whole genome shotgun (WGS) entry which is preliminary data.</text>
</comment>
<dbReference type="AlphaFoldDB" id="A0A8X6RWT1"/>
<proteinExistence type="predicted"/>
<organism evidence="1 2">
    <name type="scientific">Trichonephila clavipes</name>
    <name type="common">Golden silk orbweaver</name>
    <name type="synonym">Nephila clavipes</name>
    <dbReference type="NCBI Taxonomy" id="2585209"/>
    <lineage>
        <taxon>Eukaryota</taxon>
        <taxon>Metazoa</taxon>
        <taxon>Ecdysozoa</taxon>
        <taxon>Arthropoda</taxon>
        <taxon>Chelicerata</taxon>
        <taxon>Arachnida</taxon>
        <taxon>Araneae</taxon>
        <taxon>Araneomorphae</taxon>
        <taxon>Entelegynae</taxon>
        <taxon>Araneoidea</taxon>
        <taxon>Nephilidae</taxon>
        <taxon>Trichonephila</taxon>
    </lineage>
</organism>
<name>A0A8X6RWT1_TRICX</name>
<evidence type="ECO:0000313" key="1">
    <source>
        <dbReference type="EMBL" id="GFY00345.1"/>
    </source>
</evidence>
<evidence type="ECO:0000313" key="2">
    <source>
        <dbReference type="Proteomes" id="UP000887159"/>
    </source>
</evidence>
<accession>A0A8X6RWT1</accession>
<sequence length="110" mass="12369">MVFPFWCLFKGGIRHAPTKATPEAESLLFGRAGITIQQLVLVTPHLVDFEAKDWRGSYTCHLFIGWIRGVAFSQRSSSPCLIEDETFNCSDIIIKLIDYEDGQEEPDSCG</sequence>
<dbReference type="EMBL" id="BMAU01021220">
    <property type="protein sequence ID" value="GFY00345.1"/>
    <property type="molecule type" value="Genomic_DNA"/>
</dbReference>
<gene>
    <name evidence="1" type="ORF">TNCV_1663841</name>
</gene>
<reference evidence="1" key="1">
    <citation type="submission" date="2020-08" db="EMBL/GenBank/DDBJ databases">
        <title>Multicomponent nature underlies the extraordinary mechanical properties of spider dragline silk.</title>
        <authorList>
            <person name="Kono N."/>
            <person name="Nakamura H."/>
            <person name="Mori M."/>
            <person name="Yoshida Y."/>
            <person name="Ohtoshi R."/>
            <person name="Malay A.D."/>
            <person name="Moran D.A.P."/>
            <person name="Tomita M."/>
            <person name="Numata K."/>
            <person name="Arakawa K."/>
        </authorList>
    </citation>
    <scope>NUCLEOTIDE SEQUENCE</scope>
</reference>
<dbReference type="Proteomes" id="UP000887159">
    <property type="component" value="Unassembled WGS sequence"/>
</dbReference>
<keyword evidence="2" id="KW-1185">Reference proteome</keyword>